<evidence type="ECO:0000259" key="6">
    <source>
        <dbReference type="PROSITE" id="PS50975"/>
    </source>
</evidence>
<dbReference type="RefSeq" id="WP_055472123.1">
    <property type="nucleotide sequence ID" value="NZ_JBIRWE010000005.1"/>
</dbReference>
<dbReference type="PROSITE" id="PS50975">
    <property type="entry name" value="ATP_GRASP"/>
    <property type="match status" value="1"/>
</dbReference>
<evidence type="ECO:0000256" key="1">
    <source>
        <dbReference type="ARBA" id="ARBA00022598"/>
    </source>
</evidence>
<name>A0ABW7URS1_9ACTN</name>
<reference evidence="7 8" key="1">
    <citation type="submission" date="2024-10" db="EMBL/GenBank/DDBJ databases">
        <title>The Natural Products Discovery Center: Release of the First 8490 Sequenced Strains for Exploring Actinobacteria Biosynthetic Diversity.</title>
        <authorList>
            <person name="Kalkreuter E."/>
            <person name="Kautsar S.A."/>
            <person name="Yang D."/>
            <person name="Bader C.D."/>
            <person name="Teijaro C.N."/>
            <person name="Fluegel L."/>
            <person name="Davis C.M."/>
            <person name="Simpson J.R."/>
            <person name="Lauterbach L."/>
            <person name="Steele A.D."/>
            <person name="Gui C."/>
            <person name="Meng S."/>
            <person name="Li G."/>
            <person name="Viehrig K."/>
            <person name="Ye F."/>
            <person name="Su P."/>
            <person name="Kiefer A.F."/>
            <person name="Nichols A."/>
            <person name="Cepeda A.J."/>
            <person name="Yan W."/>
            <person name="Fan B."/>
            <person name="Jiang Y."/>
            <person name="Adhikari A."/>
            <person name="Zheng C.-J."/>
            <person name="Schuster L."/>
            <person name="Cowan T.M."/>
            <person name="Smanski M.J."/>
            <person name="Chevrette M.G."/>
            <person name="De Carvalho L.P.S."/>
            <person name="Shen B."/>
        </authorList>
    </citation>
    <scope>NUCLEOTIDE SEQUENCE [LARGE SCALE GENOMIC DNA]</scope>
    <source>
        <strain evidence="7 8">NPDC020327</strain>
    </source>
</reference>
<organism evidence="7 8">
    <name type="scientific">Streptomyces pathocidini</name>
    <dbReference type="NCBI Taxonomy" id="1650571"/>
    <lineage>
        <taxon>Bacteria</taxon>
        <taxon>Bacillati</taxon>
        <taxon>Actinomycetota</taxon>
        <taxon>Actinomycetes</taxon>
        <taxon>Kitasatosporales</taxon>
        <taxon>Streptomycetaceae</taxon>
        <taxon>Streptomyces</taxon>
    </lineage>
</organism>
<dbReference type="Pfam" id="PF02655">
    <property type="entry name" value="ATP-grasp_3"/>
    <property type="match status" value="1"/>
</dbReference>
<dbReference type="InterPro" id="IPR052032">
    <property type="entry name" value="ATP-dep_AA_Ligase"/>
</dbReference>
<dbReference type="PROSITE" id="PS00867">
    <property type="entry name" value="CPSASE_2"/>
    <property type="match status" value="1"/>
</dbReference>
<dbReference type="Gene3D" id="3.30.470.20">
    <property type="entry name" value="ATP-grasp fold, B domain"/>
    <property type="match status" value="1"/>
</dbReference>
<comment type="caution">
    <text evidence="7">The sequence shown here is derived from an EMBL/GenBank/DDBJ whole genome shotgun (WGS) entry which is preliminary data.</text>
</comment>
<evidence type="ECO:0000256" key="4">
    <source>
        <dbReference type="PROSITE-ProRule" id="PRU00409"/>
    </source>
</evidence>
<dbReference type="Proteomes" id="UP001611548">
    <property type="component" value="Unassembled WGS sequence"/>
</dbReference>
<protein>
    <submittedName>
        <fullName evidence="7">Acetyl-CoA carboxylase biotin carboxylase subunit family protein</fullName>
    </submittedName>
</protein>
<dbReference type="SUPFAM" id="SSF56059">
    <property type="entry name" value="Glutathione synthetase ATP-binding domain-like"/>
    <property type="match status" value="1"/>
</dbReference>
<evidence type="ECO:0000256" key="2">
    <source>
        <dbReference type="ARBA" id="ARBA00022741"/>
    </source>
</evidence>
<evidence type="ECO:0000313" key="7">
    <source>
        <dbReference type="EMBL" id="MFI1965318.1"/>
    </source>
</evidence>
<feature type="compositionally biased region" description="Basic and acidic residues" evidence="5">
    <location>
        <begin position="432"/>
        <end position="441"/>
    </location>
</feature>
<evidence type="ECO:0000256" key="3">
    <source>
        <dbReference type="ARBA" id="ARBA00022840"/>
    </source>
</evidence>
<feature type="region of interest" description="Disordered" evidence="5">
    <location>
        <begin position="417"/>
        <end position="441"/>
    </location>
</feature>
<evidence type="ECO:0000313" key="8">
    <source>
        <dbReference type="Proteomes" id="UP001611548"/>
    </source>
</evidence>
<keyword evidence="3 4" id="KW-0067">ATP-binding</keyword>
<accession>A0ABW7URS1</accession>
<dbReference type="InterPro" id="IPR011761">
    <property type="entry name" value="ATP-grasp"/>
</dbReference>
<dbReference type="PANTHER" id="PTHR43585">
    <property type="entry name" value="FUMIPYRROLE BIOSYNTHESIS PROTEIN C"/>
    <property type="match status" value="1"/>
</dbReference>
<proteinExistence type="predicted"/>
<gene>
    <name evidence="7" type="ORF">ACH429_14600</name>
</gene>
<keyword evidence="2 4" id="KW-0547">Nucleotide-binding</keyword>
<sequence length="441" mass="48338">MTKIAFLRSTEIQQTAPYLARLADRFARDGIRAKLFYTHGDCDRTDFPGETERLDPDISCDQLVGRLVRWGPDRVISLSVADRHALRDSLAKEALAARGIPVVMHGARATGALANKWETKELMRHHGLATPDGVLLDGDLLNGRALSVPAYHDLVRHHAGRLGYPLLAKPLWDCYAKGITLLHDESELREHLRAPHNCNALLEQCLRGELCSVEIVGRGGAFVLQPLIWKGATGGLPQDLYGQLRYSAPHPVAEARFLPVADRLRALCAGLGLEGSLEVEMIYTEGTYRIIEINPRVSGSTTLSIAASGCNTYDCLVDMAQGTWSADHAAALDQGRRRLAVQFPVRGLTEELTGVLAHHLDLVRASRINANGRVHENAIITCEFTDAPGLADTLTSLQDRYGLTSPDIIQQIHSLLRDTVPPGPPATAEQHLSNRPEREVT</sequence>
<evidence type="ECO:0000256" key="5">
    <source>
        <dbReference type="SAM" id="MobiDB-lite"/>
    </source>
</evidence>
<keyword evidence="8" id="KW-1185">Reference proteome</keyword>
<dbReference type="InterPro" id="IPR005479">
    <property type="entry name" value="CPAse_ATP-bd"/>
</dbReference>
<feature type="domain" description="ATP-grasp" evidence="6">
    <location>
        <begin position="120"/>
        <end position="321"/>
    </location>
</feature>
<dbReference type="EMBL" id="JBIRWE010000005">
    <property type="protein sequence ID" value="MFI1965318.1"/>
    <property type="molecule type" value="Genomic_DNA"/>
</dbReference>
<keyword evidence="1" id="KW-0436">Ligase</keyword>
<dbReference type="InterPro" id="IPR003806">
    <property type="entry name" value="ATP-grasp_PylC-type"/>
</dbReference>
<dbReference type="PANTHER" id="PTHR43585:SF2">
    <property type="entry name" value="ATP-GRASP ENZYME FSQD"/>
    <property type="match status" value="1"/>
</dbReference>